<evidence type="ECO:0000313" key="3">
    <source>
        <dbReference type="Proteomes" id="UP000748308"/>
    </source>
</evidence>
<dbReference type="NCBIfam" id="NF041518">
    <property type="entry name" value="choice_anch_Q"/>
    <property type="match status" value="1"/>
</dbReference>
<dbReference type="Gene3D" id="2.60.40.4070">
    <property type="match status" value="1"/>
</dbReference>
<dbReference type="SUPFAM" id="SSF51126">
    <property type="entry name" value="Pectin lyase-like"/>
    <property type="match status" value="1"/>
</dbReference>
<dbReference type="EMBL" id="VGIY01000023">
    <property type="protein sequence ID" value="MBM3316576.1"/>
    <property type="molecule type" value="Genomic_DNA"/>
</dbReference>
<dbReference type="InterPro" id="IPR059226">
    <property type="entry name" value="Choice_anch_Q_dom"/>
</dbReference>
<dbReference type="InterPro" id="IPR011050">
    <property type="entry name" value="Pectin_lyase_fold/virulence"/>
</dbReference>
<dbReference type="Pfam" id="PF13860">
    <property type="entry name" value="FlgD_ig"/>
    <property type="match status" value="1"/>
</dbReference>
<protein>
    <recommendedName>
        <fullName evidence="1">FlgD/Vpr Ig-like domain-containing protein</fullName>
    </recommendedName>
</protein>
<reference evidence="2" key="1">
    <citation type="submission" date="2019-03" db="EMBL/GenBank/DDBJ databases">
        <title>Lake Tanganyika Metagenome-Assembled Genomes (MAGs).</title>
        <authorList>
            <person name="Tran P."/>
        </authorList>
    </citation>
    <scope>NUCLEOTIDE SEQUENCE</scope>
    <source>
        <strain evidence="2">M_DeepCast_400m_m2_100</strain>
    </source>
</reference>
<sequence length="399" mass="41833">MVGEVVVAAGATLSIAPGVRVEFAGPYALEVGGRILALGAPDARIVFTSAHPEAFAVDSTQTGCWRGLRFPWTPSTQGGSRLEYCVLEYAKGAGDGSRGGALSVVGPSRLQVSDCIFRHNAADYGAVLFCSHFAAPRLSGCLMVDNHAFVGGAAVFCMDAYPRLVASTIVGNEVLNPDPWHATGVIHQHIAKALVAGNILWSNPSHYFLPGQIREGKGFYVTMNDIELGHPGEGNFDEDPRFVDQGDHAFALLGDSPCIDAGPADTSGLGIAAHDLAGGARVRGGRIDAGAYEWREPAAAPEARSATTLRLTAEANPCAGRAWLRLALDRPGEVRVAIVDVAGRRVAEIARGFFTAGEHFVSWDGRAADGSPAPAGVYFARARAGSRMAATTLLRASGR</sequence>
<dbReference type="InterPro" id="IPR025965">
    <property type="entry name" value="FlgD/Vpr_Ig-like"/>
</dbReference>
<dbReference type="AlphaFoldDB" id="A0A938BQ70"/>
<evidence type="ECO:0000313" key="2">
    <source>
        <dbReference type="EMBL" id="MBM3316576.1"/>
    </source>
</evidence>
<proteinExistence type="predicted"/>
<name>A0A938BQ70_UNCEI</name>
<comment type="caution">
    <text evidence="2">The sequence shown here is derived from an EMBL/GenBank/DDBJ whole genome shotgun (WGS) entry which is preliminary data.</text>
</comment>
<feature type="domain" description="FlgD/Vpr Ig-like" evidence="1">
    <location>
        <begin position="331"/>
        <end position="384"/>
    </location>
</feature>
<accession>A0A938BQ70</accession>
<evidence type="ECO:0000259" key="1">
    <source>
        <dbReference type="Pfam" id="PF13860"/>
    </source>
</evidence>
<dbReference type="Proteomes" id="UP000748308">
    <property type="component" value="Unassembled WGS sequence"/>
</dbReference>
<gene>
    <name evidence="2" type="ORF">FJY75_01860</name>
</gene>
<organism evidence="2 3">
    <name type="scientific">Eiseniibacteriota bacterium</name>
    <dbReference type="NCBI Taxonomy" id="2212470"/>
    <lineage>
        <taxon>Bacteria</taxon>
        <taxon>Candidatus Eiseniibacteriota</taxon>
    </lineage>
</organism>